<accession>A0A0N4XIG2</accession>
<keyword evidence="2" id="KW-1185">Reference proteome</keyword>
<sequence length="54" mass="6325">MHVIRLSRLAGPIRARYLHVSAVYQANVPISKFEKDVYLPYEKLSNNVKIVRDR</sequence>
<reference evidence="3" key="1">
    <citation type="submission" date="2017-02" db="UniProtKB">
        <authorList>
            <consortium name="WormBaseParasite"/>
        </authorList>
    </citation>
    <scope>IDENTIFICATION</scope>
</reference>
<evidence type="ECO:0000313" key="3">
    <source>
        <dbReference type="WBParaSite" id="NBR_0000231401-mRNA-1"/>
    </source>
</evidence>
<dbReference type="AlphaFoldDB" id="A0A0N4XIG2"/>
<dbReference type="EMBL" id="UYSL01002536">
    <property type="protein sequence ID" value="VDL65905.1"/>
    <property type="molecule type" value="Genomic_DNA"/>
</dbReference>
<reference evidence="1 2" key="2">
    <citation type="submission" date="2018-11" db="EMBL/GenBank/DDBJ databases">
        <authorList>
            <consortium name="Pathogen Informatics"/>
        </authorList>
    </citation>
    <scope>NUCLEOTIDE SEQUENCE [LARGE SCALE GENOMIC DNA]</scope>
</reference>
<name>A0A0N4XIG2_NIPBR</name>
<dbReference type="Proteomes" id="UP000271162">
    <property type="component" value="Unassembled WGS sequence"/>
</dbReference>
<dbReference type="WBParaSite" id="NBR_0000231401-mRNA-1">
    <property type="protein sequence ID" value="NBR_0000231401-mRNA-1"/>
    <property type="gene ID" value="NBR_0000231401"/>
</dbReference>
<proteinExistence type="predicted"/>
<gene>
    <name evidence="1" type="ORF">NBR_LOCUS2316</name>
</gene>
<organism evidence="3">
    <name type="scientific">Nippostrongylus brasiliensis</name>
    <name type="common">Rat hookworm</name>
    <dbReference type="NCBI Taxonomy" id="27835"/>
    <lineage>
        <taxon>Eukaryota</taxon>
        <taxon>Metazoa</taxon>
        <taxon>Ecdysozoa</taxon>
        <taxon>Nematoda</taxon>
        <taxon>Chromadorea</taxon>
        <taxon>Rhabditida</taxon>
        <taxon>Rhabditina</taxon>
        <taxon>Rhabditomorpha</taxon>
        <taxon>Strongyloidea</taxon>
        <taxon>Heligmosomidae</taxon>
        <taxon>Nippostrongylus</taxon>
    </lineage>
</organism>
<protein>
    <submittedName>
        <fullName evidence="1 3">Uncharacterized protein</fullName>
    </submittedName>
</protein>
<dbReference type="STRING" id="27835.A0A0N4XIG2"/>
<evidence type="ECO:0000313" key="1">
    <source>
        <dbReference type="EMBL" id="VDL65905.1"/>
    </source>
</evidence>
<evidence type="ECO:0000313" key="2">
    <source>
        <dbReference type="Proteomes" id="UP000271162"/>
    </source>
</evidence>